<evidence type="ECO:0000313" key="3">
    <source>
        <dbReference type="Proteomes" id="UP000000763"/>
    </source>
</evidence>
<gene>
    <name evidence="2" type="ORF">OSJNBa0009C07.10</name>
</gene>
<accession>Q6I586</accession>
<sequence length="177" mass="19729">MCRRFLFQEFSSVLSRSMPNRPTSAEGGGVSAINNVFNGALRRFSTVIPNNHGLPVSQAKCLNSIQSPNAATKANHPTIGVVPFASRTFFSYTKPYHLPSLGETNYLDYAAADFKAFANLDCYITEQGEYKIELYIITDGQEYKIASGRDEREEEADEWTPHCFPPNFATRTKVANS</sequence>
<dbReference type="AlphaFoldDB" id="Q6I586"/>
<protein>
    <submittedName>
        <fullName evidence="2">Uncharacterized protein</fullName>
    </submittedName>
</protein>
<reference evidence="3" key="2">
    <citation type="journal article" date="2008" name="Nucleic Acids Res.">
        <title>The rice annotation project database (RAP-DB): 2008 update.</title>
        <authorList>
            <consortium name="The rice annotation project (RAP)"/>
        </authorList>
    </citation>
    <scope>GENOME REANNOTATION</scope>
    <source>
        <strain evidence="3">cv. Nipponbare</strain>
    </source>
</reference>
<evidence type="ECO:0000313" key="2">
    <source>
        <dbReference type="EMBL" id="AAT47065.1"/>
    </source>
</evidence>
<reference evidence="3" key="1">
    <citation type="journal article" date="2005" name="Nature">
        <title>The map-based sequence of the rice genome.</title>
        <authorList>
            <consortium name="International rice genome sequencing project (IRGSP)"/>
            <person name="Matsumoto T."/>
            <person name="Wu J."/>
            <person name="Kanamori H."/>
            <person name="Katayose Y."/>
            <person name="Fujisawa M."/>
            <person name="Namiki N."/>
            <person name="Mizuno H."/>
            <person name="Yamamoto K."/>
            <person name="Antonio B.A."/>
            <person name="Baba T."/>
            <person name="Sakata K."/>
            <person name="Nagamura Y."/>
            <person name="Aoki H."/>
            <person name="Arikawa K."/>
            <person name="Arita K."/>
            <person name="Bito T."/>
            <person name="Chiden Y."/>
            <person name="Fujitsuka N."/>
            <person name="Fukunaka R."/>
            <person name="Hamada M."/>
            <person name="Harada C."/>
            <person name="Hayashi A."/>
            <person name="Hijishita S."/>
            <person name="Honda M."/>
            <person name="Hosokawa S."/>
            <person name="Ichikawa Y."/>
            <person name="Idonuma A."/>
            <person name="Iijima M."/>
            <person name="Ikeda M."/>
            <person name="Ikeno M."/>
            <person name="Ito K."/>
            <person name="Ito S."/>
            <person name="Ito T."/>
            <person name="Ito Y."/>
            <person name="Ito Y."/>
            <person name="Iwabuchi A."/>
            <person name="Kamiya K."/>
            <person name="Karasawa W."/>
            <person name="Kurita K."/>
            <person name="Katagiri S."/>
            <person name="Kikuta A."/>
            <person name="Kobayashi H."/>
            <person name="Kobayashi N."/>
            <person name="Machita K."/>
            <person name="Maehara T."/>
            <person name="Masukawa M."/>
            <person name="Mizubayashi T."/>
            <person name="Mukai Y."/>
            <person name="Nagasaki H."/>
            <person name="Nagata Y."/>
            <person name="Naito S."/>
            <person name="Nakashima M."/>
            <person name="Nakama Y."/>
            <person name="Nakamichi Y."/>
            <person name="Nakamura M."/>
            <person name="Meguro A."/>
            <person name="Negishi M."/>
            <person name="Ohta I."/>
            <person name="Ohta T."/>
            <person name="Okamoto M."/>
            <person name="Ono N."/>
            <person name="Saji S."/>
            <person name="Sakaguchi M."/>
            <person name="Sakai K."/>
            <person name="Shibata M."/>
            <person name="Shimokawa T."/>
            <person name="Song J."/>
            <person name="Takazaki Y."/>
            <person name="Terasawa K."/>
            <person name="Tsugane M."/>
            <person name="Tsuji K."/>
            <person name="Ueda S."/>
            <person name="Waki K."/>
            <person name="Yamagata H."/>
            <person name="Yamamoto M."/>
            <person name="Yamamoto S."/>
            <person name="Yamane H."/>
            <person name="Yoshiki S."/>
            <person name="Yoshihara R."/>
            <person name="Yukawa K."/>
            <person name="Zhong H."/>
            <person name="Yano M."/>
            <person name="Yuan Q."/>
            <person name="Ouyang S."/>
            <person name="Liu J."/>
            <person name="Jones K.M."/>
            <person name="Gansberger K."/>
            <person name="Moffat K."/>
            <person name="Hill J."/>
            <person name="Bera J."/>
            <person name="Fadrosh D."/>
            <person name="Jin S."/>
            <person name="Johri S."/>
            <person name="Kim M."/>
            <person name="Overton L."/>
            <person name="Reardon M."/>
            <person name="Tsitrin T."/>
            <person name="Vuong H."/>
            <person name="Weaver B."/>
            <person name="Ciecko A."/>
            <person name="Tallon L."/>
            <person name="Jackson J."/>
            <person name="Pai G."/>
            <person name="Aken S.V."/>
            <person name="Utterback T."/>
            <person name="Reidmuller S."/>
            <person name="Feldblyum T."/>
            <person name="Hsiao J."/>
            <person name="Zismann V."/>
            <person name="Iobst S."/>
            <person name="de Vazeille A.R."/>
            <person name="Buell C.R."/>
            <person name="Ying K."/>
            <person name="Li Y."/>
            <person name="Lu T."/>
            <person name="Huang Y."/>
            <person name="Zhao Q."/>
            <person name="Feng Q."/>
            <person name="Zhang L."/>
            <person name="Zhu J."/>
            <person name="Weng Q."/>
            <person name="Mu J."/>
            <person name="Lu Y."/>
            <person name="Fan D."/>
            <person name="Liu Y."/>
            <person name="Guan J."/>
            <person name="Zhang Y."/>
            <person name="Yu S."/>
            <person name="Liu X."/>
            <person name="Zhang Y."/>
            <person name="Hong G."/>
            <person name="Han B."/>
            <person name="Choisne N."/>
            <person name="Demange N."/>
            <person name="Orjeda G."/>
            <person name="Samain S."/>
            <person name="Cattolico L."/>
            <person name="Pelletier E."/>
            <person name="Couloux A."/>
            <person name="Segurens B."/>
            <person name="Wincker P."/>
            <person name="D'Hont A."/>
            <person name="Scarpelli C."/>
            <person name="Weissenbach J."/>
            <person name="Salanoubat M."/>
            <person name="Quetier F."/>
            <person name="Yu Y."/>
            <person name="Kim H.R."/>
            <person name="Rambo T."/>
            <person name="Currie J."/>
            <person name="Collura K."/>
            <person name="Luo M."/>
            <person name="Yang T."/>
            <person name="Ammiraju J.S.S."/>
            <person name="Engler F."/>
            <person name="Soderlund C."/>
            <person name="Wing R.A."/>
            <person name="Palmer L.E."/>
            <person name="de la Bastide M."/>
            <person name="Spiegel L."/>
            <person name="Nascimento L."/>
            <person name="Zutavern T."/>
            <person name="O'Shaughnessy A."/>
            <person name="Dike S."/>
            <person name="Dedhia N."/>
            <person name="Preston R."/>
            <person name="Balija V."/>
            <person name="McCombie W.R."/>
            <person name="Chow T."/>
            <person name="Chen H."/>
            <person name="Chung M."/>
            <person name="Chen C."/>
            <person name="Shaw J."/>
            <person name="Wu H."/>
            <person name="Hsiao K."/>
            <person name="Chao Y."/>
            <person name="Chu M."/>
            <person name="Cheng C."/>
            <person name="Hour A."/>
            <person name="Lee P."/>
            <person name="Lin S."/>
            <person name="Lin Y."/>
            <person name="Liou J."/>
            <person name="Liu S."/>
            <person name="Hsing Y."/>
            <person name="Raghuvanshi S."/>
            <person name="Mohanty A."/>
            <person name="Bharti A.K."/>
            <person name="Gaur A."/>
            <person name="Gupta V."/>
            <person name="Kumar D."/>
            <person name="Ravi V."/>
            <person name="Vij S."/>
            <person name="Kapur A."/>
            <person name="Khurana P."/>
            <person name="Khurana P."/>
            <person name="Khurana J.P."/>
            <person name="Tyagi A.K."/>
            <person name="Gaikwad K."/>
            <person name="Singh A."/>
            <person name="Dalal V."/>
            <person name="Srivastava S."/>
            <person name="Dixit A."/>
            <person name="Pal A.K."/>
            <person name="Ghazi I.A."/>
            <person name="Yadav M."/>
            <person name="Pandit A."/>
            <person name="Bhargava A."/>
            <person name="Sureshbabu K."/>
            <person name="Batra K."/>
            <person name="Sharma T.R."/>
            <person name="Mohapatra T."/>
            <person name="Singh N.K."/>
            <person name="Messing J."/>
            <person name="Nelson A.B."/>
            <person name="Fuks G."/>
            <person name="Kavchok S."/>
            <person name="Keizer G."/>
            <person name="Linton E."/>
            <person name="Llaca V."/>
            <person name="Song R."/>
            <person name="Tanyolac B."/>
            <person name="Young S."/>
            <person name="Ho-Il K."/>
            <person name="Hahn J.H."/>
            <person name="Sangsakoo G."/>
            <person name="Vanavichit A."/>
            <person name="de Mattos Luiz.A.T."/>
            <person name="Zimmer P.D."/>
            <person name="Malone G."/>
            <person name="Dellagostin O."/>
            <person name="de Oliveira A.C."/>
            <person name="Bevan M."/>
            <person name="Bancroft I."/>
            <person name="Minx P."/>
            <person name="Cordum H."/>
            <person name="Wilson R."/>
            <person name="Cheng Z."/>
            <person name="Jin W."/>
            <person name="Jiang J."/>
            <person name="Leong S.A."/>
            <person name="Iwama H."/>
            <person name="Gojobori T."/>
            <person name="Itoh T."/>
            <person name="Niimura Y."/>
            <person name="Fujii Y."/>
            <person name="Habara T."/>
            <person name="Sakai H."/>
            <person name="Sato Y."/>
            <person name="Wilson G."/>
            <person name="Kumar K."/>
            <person name="McCouch S."/>
            <person name="Juretic N."/>
            <person name="Hoen D."/>
            <person name="Wright S."/>
            <person name="Bruskiewich R."/>
            <person name="Bureau T."/>
            <person name="Miyao A."/>
            <person name="Hirochika H."/>
            <person name="Nishikawa T."/>
            <person name="Kadowaki K."/>
            <person name="Sugiura M."/>
            <person name="Burr B."/>
            <person name="Sasaki T."/>
        </authorList>
    </citation>
    <scope>NUCLEOTIDE SEQUENCE [LARGE SCALE GENOMIC DNA]</scope>
    <source>
        <strain evidence="3">cv. Nipponbare</strain>
    </source>
</reference>
<dbReference type="EMBL" id="AC137608">
    <property type="protein sequence ID" value="AAT47065.1"/>
    <property type="molecule type" value="Genomic_DNA"/>
</dbReference>
<feature type="region of interest" description="Disordered" evidence="1">
    <location>
        <begin position="154"/>
        <end position="177"/>
    </location>
</feature>
<proteinExistence type="predicted"/>
<name>Q6I586_ORYSJ</name>
<dbReference type="Proteomes" id="UP000000763">
    <property type="component" value="Chromosome 5"/>
</dbReference>
<evidence type="ECO:0000256" key="1">
    <source>
        <dbReference type="SAM" id="MobiDB-lite"/>
    </source>
</evidence>
<organism evidence="2 3">
    <name type="scientific">Oryza sativa subsp. japonica</name>
    <name type="common">Rice</name>
    <dbReference type="NCBI Taxonomy" id="39947"/>
    <lineage>
        <taxon>Eukaryota</taxon>
        <taxon>Viridiplantae</taxon>
        <taxon>Streptophyta</taxon>
        <taxon>Embryophyta</taxon>
        <taxon>Tracheophyta</taxon>
        <taxon>Spermatophyta</taxon>
        <taxon>Magnoliopsida</taxon>
        <taxon>Liliopsida</taxon>
        <taxon>Poales</taxon>
        <taxon>Poaceae</taxon>
        <taxon>BOP clade</taxon>
        <taxon>Oryzoideae</taxon>
        <taxon>Oryzeae</taxon>
        <taxon>Oryzinae</taxon>
        <taxon>Oryza</taxon>
        <taxon>Oryza sativa</taxon>
    </lineage>
</organism>